<comment type="similarity">
    <text evidence="3">Belongs to the peptidase M28 family.</text>
</comment>
<evidence type="ECO:0000259" key="4">
    <source>
        <dbReference type="Pfam" id="PF04389"/>
    </source>
</evidence>
<dbReference type="PANTHER" id="PTHR12283:SF2">
    <property type="entry name" value="PEPTIDE HYDROLASE"/>
    <property type="match status" value="1"/>
</dbReference>
<sequence>MRRNFWSLSNHVILIVLALQSLLMTTHAYMPLSDDFLRNVSSGGPDFEAGNGAILSPILVPRVPGTASHASVQHHFINFFSTQLPKWKLQWYNSTATTSNGANIPISNLVFSREPPWTKVGQANWLTLAVHYDSKSLPEGHIGATSAVPCAILMHVARSIDGYMTQMHDEMNALGEGGTVAMDMGIQLMFLDGTESLDGGEAALSGSRDLSNTLEKNVNPVGSGYPNSLSQIRIFTLLDGMGAAIPMVPSYCLVTSWVYERVANLEGRMRKLGLLETTKSTGFLSEGNATDVQAVVVADSAPFMEKGTPFLNLQPSPLLSRKNVLEDASILDAPTVRDWVKIVTGFTLEWLDMMEVWPE</sequence>
<dbReference type="InterPro" id="IPR007484">
    <property type="entry name" value="Peptidase_M28"/>
</dbReference>
<dbReference type="AlphaFoldDB" id="A0A8H8BU80"/>
<keyword evidence="3" id="KW-0732">Signal</keyword>
<dbReference type="GO" id="GO:0008233">
    <property type="term" value="F:peptidase activity"/>
    <property type="evidence" value="ECO:0007669"/>
    <property type="project" value="UniProtKB-KW"/>
</dbReference>
<keyword evidence="3" id="KW-0479">Metal-binding</keyword>
<dbReference type="PANTHER" id="PTHR12283">
    <property type="entry name" value="GLUTAMINYL-PEPTIDE CYCLOTRANSFERASE"/>
    <property type="match status" value="1"/>
</dbReference>
<keyword evidence="1" id="KW-0808">Transferase</keyword>
<feature type="chain" id="PRO_5034432824" description="Peptide hydrolase" evidence="3">
    <location>
        <begin position="29"/>
        <end position="359"/>
    </location>
</feature>
<dbReference type="Pfam" id="PF04389">
    <property type="entry name" value="Peptidase_M28"/>
    <property type="match status" value="1"/>
</dbReference>
<dbReference type="EC" id="3.4.-.-" evidence="3"/>
<name>A0A8H8BU80_9HELO</name>
<dbReference type="Proteomes" id="UP000664132">
    <property type="component" value="Unassembled WGS sequence"/>
</dbReference>
<dbReference type="GO" id="GO:0016603">
    <property type="term" value="F:glutaminyl-peptide cyclotransferase activity"/>
    <property type="evidence" value="ECO:0007669"/>
    <property type="project" value="TreeGrafter"/>
</dbReference>
<dbReference type="OrthoDB" id="3907302at2759"/>
<evidence type="ECO:0000313" key="5">
    <source>
        <dbReference type="EMBL" id="KAG4424102.1"/>
    </source>
</evidence>
<keyword evidence="3" id="KW-0378">Hydrolase</keyword>
<accession>A0A8H8BU80</accession>
<reference evidence="5" key="1">
    <citation type="submission" date="2021-02" db="EMBL/GenBank/DDBJ databases">
        <title>Genome sequence Cadophora malorum strain M34.</title>
        <authorList>
            <person name="Stefanovic E."/>
            <person name="Vu D."/>
            <person name="Scully C."/>
            <person name="Dijksterhuis J."/>
            <person name="Roader J."/>
            <person name="Houbraken J."/>
        </authorList>
    </citation>
    <scope>NUCLEOTIDE SEQUENCE</scope>
    <source>
        <strain evidence="5">M34</strain>
    </source>
</reference>
<proteinExistence type="inferred from homology"/>
<keyword evidence="3" id="KW-0862">Zinc</keyword>
<keyword evidence="3" id="KW-0645">Protease</keyword>
<keyword evidence="2" id="KW-0012">Acyltransferase</keyword>
<dbReference type="Gene3D" id="3.40.630.10">
    <property type="entry name" value="Zn peptidases"/>
    <property type="match status" value="1"/>
</dbReference>
<dbReference type="GO" id="GO:0008270">
    <property type="term" value="F:zinc ion binding"/>
    <property type="evidence" value="ECO:0007669"/>
    <property type="project" value="TreeGrafter"/>
</dbReference>
<gene>
    <name evidence="5" type="ORF">IFR04_002798</name>
</gene>
<evidence type="ECO:0000313" key="6">
    <source>
        <dbReference type="Proteomes" id="UP000664132"/>
    </source>
</evidence>
<organism evidence="5 6">
    <name type="scientific">Cadophora malorum</name>
    <dbReference type="NCBI Taxonomy" id="108018"/>
    <lineage>
        <taxon>Eukaryota</taxon>
        <taxon>Fungi</taxon>
        <taxon>Dikarya</taxon>
        <taxon>Ascomycota</taxon>
        <taxon>Pezizomycotina</taxon>
        <taxon>Leotiomycetes</taxon>
        <taxon>Helotiales</taxon>
        <taxon>Ploettnerulaceae</taxon>
        <taxon>Cadophora</taxon>
    </lineage>
</organism>
<feature type="signal peptide" evidence="3">
    <location>
        <begin position="1"/>
        <end position="28"/>
    </location>
</feature>
<feature type="domain" description="Peptidase M28" evidence="4">
    <location>
        <begin position="123"/>
        <end position="314"/>
    </location>
</feature>
<evidence type="ECO:0000256" key="1">
    <source>
        <dbReference type="ARBA" id="ARBA00022679"/>
    </source>
</evidence>
<dbReference type="GO" id="GO:0006508">
    <property type="term" value="P:proteolysis"/>
    <property type="evidence" value="ECO:0007669"/>
    <property type="project" value="UniProtKB-KW"/>
</dbReference>
<evidence type="ECO:0000256" key="3">
    <source>
        <dbReference type="RuleBase" id="RU361240"/>
    </source>
</evidence>
<dbReference type="SUPFAM" id="SSF53187">
    <property type="entry name" value="Zn-dependent exopeptidases"/>
    <property type="match status" value="1"/>
</dbReference>
<keyword evidence="6" id="KW-1185">Reference proteome</keyword>
<dbReference type="InterPro" id="IPR040234">
    <property type="entry name" value="QC/QCL"/>
</dbReference>
<dbReference type="EMBL" id="JAFJYH010000025">
    <property type="protein sequence ID" value="KAG4424102.1"/>
    <property type="molecule type" value="Genomic_DNA"/>
</dbReference>
<protein>
    <recommendedName>
        <fullName evidence="3">Peptide hydrolase</fullName>
        <ecNumber evidence="3">3.4.-.-</ecNumber>
    </recommendedName>
</protein>
<evidence type="ECO:0000256" key="2">
    <source>
        <dbReference type="ARBA" id="ARBA00023315"/>
    </source>
</evidence>
<comment type="caution">
    <text evidence="5">The sequence shown here is derived from an EMBL/GenBank/DDBJ whole genome shotgun (WGS) entry which is preliminary data.</text>
</comment>